<feature type="region of interest" description="Disordered" evidence="4">
    <location>
        <begin position="323"/>
        <end position="371"/>
    </location>
</feature>
<dbReference type="PRINTS" id="PR00081">
    <property type="entry name" value="GDHRDH"/>
</dbReference>
<dbReference type="EMBL" id="CP059666">
    <property type="protein sequence ID" value="QRW22732.1"/>
    <property type="molecule type" value="Genomic_DNA"/>
</dbReference>
<evidence type="ECO:0000256" key="3">
    <source>
        <dbReference type="ARBA" id="ARBA00023002"/>
    </source>
</evidence>
<dbReference type="InterPro" id="IPR009072">
    <property type="entry name" value="Histone-fold"/>
</dbReference>
<keyword evidence="3" id="KW-0560">Oxidoreductase</keyword>
<dbReference type="InterPro" id="IPR006809">
    <property type="entry name" value="TAFII28_dom"/>
</dbReference>
<name>A0A8H8P1Q9_9AGAM</name>
<feature type="domain" description="TAFII28-like protein" evidence="5">
    <location>
        <begin position="393"/>
        <end position="481"/>
    </location>
</feature>
<dbReference type="Proteomes" id="UP000650533">
    <property type="component" value="Chromosome 9"/>
</dbReference>
<dbReference type="PRINTS" id="PR00080">
    <property type="entry name" value="SDRFAMILY"/>
</dbReference>
<dbReference type="AlphaFoldDB" id="A0A8H8P1Q9"/>
<feature type="compositionally biased region" description="Acidic residues" evidence="4">
    <location>
        <begin position="361"/>
        <end position="371"/>
    </location>
</feature>
<dbReference type="CDD" id="cd08048">
    <property type="entry name" value="HFD_TAF11"/>
    <property type="match status" value="1"/>
</dbReference>
<dbReference type="SUPFAM" id="SSF47113">
    <property type="entry name" value="Histone-fold"/>
    <property type="match status" value="1"/>
</dbReference>
<comment type="similarity">
    <text evidence="1">Belongs to the short-chain dehydrogenases/reductases (SDR) family.</text>
</comment>
<accession>A0A8H8P1Q9</accession>
<evidence type="ECO:0000256" key="4">
    <source>
        <dbReference type="SAM" id="MobiDB-lite"/>
    </source>
</evidence>
<keyword evidence="2" id="KW-0521">NADP</keyword>
<dbReference type="KEGG" id="rsx:RhiXN_07768"/>
<evidence type="ECO:0000259" key="5">
    <source>
        <dbReference type="Pfam" id="PF04719"/>
    </source>
</evidence>
<sequence>MGTVSSILEQNFPQAPKWSVNDAPDLDGKVFVVTGGNTGIGFETCKALLSKNAKVYLCTRCPKRGQDALEQLHQLTGKYTEVLSLDLANLDSVREAARELTRKETEIYCLINNGGVLGPPLEAKTAQGYDLQFGTNVLGHYLFTTLLLPMLLRTSKTSGVPARIVTVSSFQHLFAPKGGVDYDSLVPNSPNADRIRERMGRETLYSQSKWALIAFTNELARQYDPEDIIAISLNPGNIRTEITRHVGLSGIIAIIAEMMLWDCSYGALSSLYAGSDPGALQLSGKARSAIHIPATSIAVLMMNAQKRKATNIDDIDVDAELEAGPSTNPYLKRGRTGTVEAGSRAGSMAPNAVGADGGGGEGDDDDEEAPAMADDDYSAQLSWQSQSKENMKLLLSSFTPDQLARYETYRRSTLNKQSVRRFIHQSLGANVSVNVAQVIAGFSKVFVGEIIELARQVQQQSLPLGAVPGPLTPDHLRAAYQLYIQQTGHVGSAKPARGRRLFVR</sequence>
<dbReference type="InterPro" id="IPR036291">
    <property type="entry name" value="NAD(P)-bd_dom_sf"/>
</dbReference>
<organism evidence="6 7">
    <name type="scientific">Rhizoctonia solani</name>
    <dbReference type="NCBI Taxonomy" id="456999"/>
    <lineage>
        <taxon>Eukaryota</taxon>
        <taxon>Fungi</taxon>
        <taxon>Dikarya</taxon>
        <taxon>Basidiomycota</taxon>
        <taxon>Agaricomycotina</taxon>
        <taxon>Agaricomycetes</taxon>
        <taxon>Cantharellales</taxon>
        <taxon>Ceratobasidiaceae</taxon>
        <taxon>Rhizoctonia</taxon>
    </lineage>
</organism>
<evidence type="ECO:0000256" key="2">
    <source>
        <dbReference type="ARBA" id="ARBA00022857"/>
    </source>
</evidence>
<dbReference type="Gene3D" id="1.10.20.10">
    <property type="entry name" value="Histone, subunit A"/>
    <property type="match status" value="1"/>
</dbReference>
<reference evidence="6" key="1">
    <citation type="submission" date="2020-05" db="EMBL/GenBank/DDBJ databases">
        <title>Evolutionary and genomic comparisons of hybrid uninucleate and nonhybrid Rhizoctonia fungi.</title>
        <authorList>
            <person name="Li C."/>
            <person name="Chen X."/>
        </authorList>
    </citation>
    <scope>NUCLEOTIDE SEQUENCE</scope>
    <source>
        <strain evidence="6">AG-1 IA</strain>
    </source>
</reference>
<evidence type="ECO:0000256" key="1">
    <source>
        <dbReference type="ARBA" id="ARBA00006484"/>
    </source>
</evidence>
<dbReference type="Gene3D" id="3.40.50.720">
    <property type="entry name" value="NAD(P)-binding Rossmann-like Domain"/>
    <property type="match status" value="1"/>
</dbReference>
<protein>
    <submittedName>
        <fullName evidence="6">Short chain dehydrogenase</fullName>
    </submittedName>
</protein>
<dbReference type="PANTHER" id="PTHR24320">
    <property type="entry name" value="RETINOL DEHYDROGENASE"/>
    <property type="match status" value="1"/>
</dbReference>
<evidence type="ECO:0000313" key="7">
    <source>
        <dbReference type="Proteomes" id="UP000650533"/>
    </source>
</evidence>
<evidence type="ECO:0000313" key="6">
    <source>
        <dbReference type="EMBL" id="QRW22732.1"/>
    </source>
</evidence>
<gene>
    <name evidence="6" type="ORF">RhiXN_07768</name>
</gene>
<dbReference type="RefSeq" id="XP_043182969.1">
    <property type="nucleotide sequence ID" value="XM_043327584.1"/>
</dbReference>
<dbReference type="InterPro" id="IPR002347">
    <property type="entry name" value="SDR_fam"/>
</dbReference>
<dbReference type="PROSITE" id="PS00061">
    <property type="entry name" value="ADH_SHORT"/>
    <property type="match status" value="1"/>
</dbReference>
<dbReference type="GeneID" id="67030047"/>
<dbReference type="Pfam" id="PF04719">
    <property type="entry name" value="TAFII28"/>
    <property type="match status" value="1"/>
</dbReference>
<dbReference type="Pfam" id="PF00106">
    <property type="entry name" value="adh_short"/>
    <property type="match status" value="2"/>
</dbReference>
<dbReference type="SUPFAM" id="SSF51735">
    <property type="entry name" value="NAD(P)-binding Rossmann-fold domains"/>
    <property type="match status" value="1"/>
</dbReference>
<dbReference type="GO" id="GO:0016491">
    <property type="term" value="F:oxidoreductase activity"/>
    <property type="evidence" value="ECO:0007669"/>
    <property type="project" value="UniProtKB-KW"/>
</dbReference>
<dbReference type="GO" id="GO:0046982">
    <property type="term" value="F:protein heterodimerization activity"/>
    <property type="evidence" value="ECO:0007669"/>
    <property type="project" value="InterPro"/>
</dbReference>
<dbReference type="GO" id="GO:0006367">
    <property type="term" value="P:transcription initiation at RNA polymerase II promoter"/>
    <property type="evidence" value="ECO:0007669"/>
    <property type="project" value="InterPro"/>
</dbReference>
<dbReference type="GO" id="GO:0005634">
    <property type="term" value="C:nucleus"/>
    <property type="evidence" value="ECO:0007669"/>
    <property type="project" value="InterPro"/>
</dbReference>
<dbReference type="InterPro" id="IPR020904">
    <property type="entry name" value="Sc_DH/Rdtase_CS"/>
</dbReference>
<proteinExistence type="inferred from homology"/>
<dbReference type="PANTHER" id="PTHR24320:SF282">
    <property type="entry name" value="WW DOMAIN-CONTAINING OXIDOREDUCTASE"/>
    <property type="match status" value="1"/>
</dbReference>